<accession>D8SN74</accession>
<dbReference type="InParanoid" id="D8SN74"/>
<keyword evidence="3" id="KW-0418">Kinase</keyword>
<dbReference type="PROSITE" id="PS00108">
    <property type="entry name" value="PROTEIN_KINASE_ST"/>
    <property type="match status" value="1"/>
</dbReference>
<comment type="similarity">
    <text evidence="5">Belongs to the protein kinase superfamily. Ser/Thr protein kinase family. GCN2 subfamily.</text>
</comment>
<feature type="domain" description="Protein kinase" evidence="7">
    <location>
        <begin position="1"/>
        <end position="226"/>
    </location>
</feature>
<dbReference type="InterPro" id="IPR050339">
    <property type="entry name" value="CC_SR_Kinase"/>
</dbReference>
<dbReference type="Gramene" id="EFJ14019">
    <property type="protein sequence ID" value="EFJ14019"/>
    <property type="gene ID" value="SELMODRAFT_423911"/>
</dbReference>
<dbReference type="GO" id="GO:0005524">
    <property type="term" value="F:ATP binding"/>
    <property type="evidence" value="ECO:0007669"/>
    <property type="project" value="UniProtKB-KW"/>
</dbReference>
<dbReference type="GO" id="GO:0004672">
    <property type="term" value="F:protein kinase activity"/>
    <property type="evidence" value="ECO:0007669"/>
    <property type="project" value="InterPro"/>
</dbReference>
<dbReference type="PANTHER" id="PTHR11042">
    <property type="entry name" value="EUKARYOTIC TRANSLATION INITIATION FACTOR 2-ALPHA KINASE EIF2-ALPHA KINASE -RELATED"/>
    <property type="match status" value="1"/>
</dbReference>
<evidence type="ECO:0000259" key="7">
    <source>
        <dbReference type="PROSITE" id="PS50011"/>
    </source>
</evidence>
<name>D8SN74_SELML</name>
<keyword evidence="6" id="KW-0472">Membrane</keyword>
<evidence type="ECO:0000256" key="1">
    <source>
        <dbReference type="ARBA" id="ARBA00022679"/>
    </source>
</evidence>
<keyword evidence="1" id="KW-0808">Transferase</keyword>
<dbReference type="InterPro" id="IPR011009">
    <property type="entry name" value="Kinase-like_dom_sf"/>
</dbReference>
<evidence type="ECO:0000256" key="3">
    <source>
        <dbReference type="ARBA" id="ARBA00022777"/>
    </source>
</evidence>
<feature type="transmembrane region" description="Helical" evidence="6">
    <location>
        <begin position="12"/>
        <end position="30"/>
    </location>
</feature>
<dbReference type="InterPro" id="IPR008271">
    <property type="entry name" value="Ser/Thr_kinase_AS"/>
</dbReference>
<organism evidence="9">
    <name type="scientific">Selaginella moellendorffii</name>
    <name type="common">Spikemoss</name>
    <dbReference type="NCBI Taxonomy" id="88036"/>
    <lineage>
        <taxon>Eukaryota</taxon>
        <taxon>Viridiplantae</taxon>
        <taxon>Streptophyta</taxon>
        <taxon>Embryophyta</taxon>
        <taxon>Tracheophyta</taxon>
        <taxon>Lycopodiopsida</taxon>
        <taxon>Selaginellales</taxon>
        <taxon>Selaginellaceae</taxon>
        <taxon>Selaginella</taxon>
    </lineage>
</organism>
<keyword evidence="6" id="KW-1133">Transmembrane helix</keyword>
<dbReference type="EMBL" id="GL377629">
    <property type="protein sequence ID" value="EFJ14019.1"/>
    <property type="molecule type" value="Genomic_DNA"/>
</dbReference>
<keyword evidence="6" id="KW-0812">Transmembrane</keyword>
<proteinExistence type="inferred from homology"/>
<dbReference type="Pfam" id="PF00069">
    <property type="entry name" value="Pkinase"/>
    <property type="match status" value="1"/>
</dbReference>
<dbReference type="AlphaFoldDB" id="D8SN74"/>
<dbReference type="HOGENOM" id="CLU_1226595_0_0_1"/>
<keyword evidence="4" id="KW-0067">ATP-binding</keyword>
<sequence length="226" mass="25797">MGKEWKWEEATVGAVAGVATVVALVYFPVLPPSGLQCKRASWDRVSKQRMWQDVDYCGFQCFKQDEYLNQEAENGKTLSLRQRVMSPPCFRNHFVNSDVFPERARQDVSPLLALHRVTVRSSIKSRYLWCIEFLCETNLRDKSLAWTFMEKKLLEAIFQLLNALKHLHLHGLAHLDVKPNNIYICNCVYKIGDFGLASHTGEGLQEAINAQSIIVIHSPQSDEGMI</sequence>
<gene>
    <name evidence="8" type="ORF">SELMODRAFT_423911</name>
</gene>
<dbReference type="InterPro" id="IPR000719">
    <property type="entry name" value="Prot_kinase_dom"/>
</dbReference>
<dbReference type="KEGG" id="smo:SELMODRAFT_423911"/>
<dbReference type="PANTHER" id="PTHR11042:SF185">
    <property type="entry name" value="WEE1-LIKE PROTEIN KINASE"/>
    <property type="match status" value="1"/>
</dbReference>
<evidence type="ECO:0000256" key="6">
    <source>
        <dbReference type="SAM" id="Phobius"/>
    </source>
</evidence>
<dbReference type="PROSITE" id="PS50011">
    <property type="entry name" value="PROTEIN_KINASE_DOM"/>
    <property type="match status" value="1"/>
</dbReference>
<dbReference type="STRING" id="88036.D8SN74"/>
<evidence type="ECO:0000313" key="8">
    <source>
        <dbReference type="EMBL" id="EFJ14019.1"/>
    </source>
</evidence>
<keyword evidence="9" id="KW-1185">Reference proteome</keyword>
<dbReference type="Gene3D" id="1.10.510.10">
    <property type="entry name" value="Transferase(Phosphotransferase) domain 1"/>
    <property type="match status" value="1"/>
</dbReference>
<evidence type="ECO:0000256" key="2">
    <source>
        <dbReference type="ARBA" id="ARBA00022741"/>
    </source>
</evidence>
<protein>
    <recommendedName>
        <fullName evidence="7">Protein kinase domain-containing protein</fullName>
    </recommendedName>
</protein>
<evidence type="ECO:0000256" key="5">
    <source>
        <dbReference type="ARBA" id="ARBA00037982"/>
    </source>
</evidence>
<dbReference type="Proteomes" id="UP000001514">
    <property type="component" value="Unassembled WGS sequence"/>
</dbReference>
<reference evidence="8 9" key="1">
    <citation type="journal article" date="2011" name="Science">
        <title>The Selaginella genome identifies genetic changes associated with the evolution of vascular plants.</title>
        <authorList>
            <person name="Banks J.A."/>
            <person name="Nishiyama T."/>
            <person name="Hasebe M."/>
            <person name="Bowman J.L."/>
            <person name="Gribskov M."/>
            <person name="dePamphilis C."/>
            <person name="Albert V.A."/>
            <person name="Aono N."/>
            <person name="Aoyama T."/>
            <person name="Ambrose B.A."/>
            <person name="Ashton N.W."/>
            <person name="Axtell M.J."/>
            <person name="Barker E."/>
            <person name="Barker M.S."/>
            <person name="Bennetzen J.L."/>
            <person name="Bonawitz N.D."/>
            <person name="Chapple C."/>
            <person name="Cheng C."/>
            <person name="Correa L.G."/>
            <person name="Dacre M."/>
            <person name="DeBarry J."/>
            <person name="Dreyer I."/>
            <person name="Elias M."/>
            <person name="Engstrom E.M."/>
            <person name="Estelle M."/>
            <person name="Feng L."/>
            <person name="Finet C."/>
            <person name="Floyd S.K."/>
            <person name="Frommer W.B."/>
            <person name="Fujita T."/>
            <person name="Gramzow L."/>
            <person name="Gutensohn M."/>
            <person name="Harholt J."/>
            <person name="Hattori M."/>
            <person name="Heyl A."/>
            <person name="Hirai T."/>
            <person name="Hiwatashi Y."/>
            <person name="Ishikawa M."/>
            <person name="Iwata M."/>
            <person name="Karol K.G."/>
            <person name="Koehler B."/>
            <person name="Kolukisaoglu U."/>
            <person name="Kubo M."/>
            <person name="Kurata T."/>
            <person name="Lalonde S."/>
            <person name="Li K."/>
            <person name="Li Y."/>
            <person name="Litt A."/>
            <person name="Lyons E."/>
            <person name="Manning G."/>
            <person name="Maruyama T."/>
            <person name="Michael T.P."/>
            <person name="Mikami K."/>
            <person name="Miyazaki S."/>
            <person name="Morinaga S."/>
            <person name="Murata T."/>
            <person name="Mueller-Roeber B."/>
            <person name="Nelson D.R."/>
            <person name="Obara M."/>
            <person name="Oguri Y."/>
            <person name="Olmstead R.G."/>
            <person name="Onodera N."/>
            <person name="Petersen B.L."/>
            <person name="Pils B."/>
            <person name="Prigge M."/>
            <person name="Rensing S.A."/>
            <person name="Riano-Pachon D.M."/>
            <person name="Roberts A.W."/>
            <person name="Sato Y."/>
            <person name="Scheller H.V."/>
            <person name="Schulz B."/>
            <person name="Schulz C."/>
            <person name="Shakirov E.V."/>
            <person name="Shibagaki N."/>
            <person name="Shinohara N."/>
            <person name="Shippen D.E."/>
            <person name="Soerensen I."/>
            <person name="Sotooka R."/>
            <person name="Sugimoto N."/>
            <person name="Sugita M."/>
            <person name="Sumikawa N."/>
            <person name="Tanurdzic M."/>
            <person name="Theissen G."/>
            <person name="Ulvskov P."/>
            <person name="Wakazuki S."/>
            <person name="Weng J.K."/>
            <person name="Willats W.W."/>
            <person name="Wipf D."/>
            <person name="Wolf P.G."/>
            <person name="Yang L."/>
            <person name="Zimmer A.D."/>
            <person name="Zhu Q."/>
            <person name="Mitros T."/>
            <person name="Hellsten U."/>
            <person name="Loque D."/>
            <person name="Otillar R."/>
            <person name="Salamov A."/>
            <person name="Schmutz J."/>
            <person name="Shapiro H."/>
            <person name="Lindquist E."/>
            <person name="Lucas S."/>
            <person name="Rokhsar D."/>
            <person name="Grigoriev I.V."/>
        </authorList>
    </citation>
    <scope>NUCLEOTIDE SEQUENCE [LARGE SCALE GENOMIC DNA]</scope>
</reference>
<evidence type="ECO:0000256" key="4">
    <source>
        <dbReference type="ARBA" id="ARBA00022840"/>
    </source>
</evidence>
<keyword evidence="2" id="KW-0547">Nucleotide-binding</keyword>
<dbReference type="SUPFAM" id="SSF56112">
    <property type="entry name" value="Protein kinase-like (PK-like)"/>
    <property type="match status" value="1"/>
</dbReference>
<evidence type="ECO:0000313" key="9">
    <source>
        <dbReference type="Proteomes" id="UP000001514"/>
    </source>
</evidence>